<accession>A0A117DMY3</accession>
<feature type="transmembrane region" description="Helical" evidence="7">
    <location>
        <begin position="12"/>
        <end position="34"/>
    </location>
</feature>
<dbReference type="AlphaFoldDB" id="A0A117DMY3"/>
<keyword evidence="4 7" id="KW-1133">Transmembrane helix</keyword>
<dbReference type="RefSeq" id="WP_058975393.1">
    <property type="nucleotide sequence ID" value="NZ_BCMS01000001.1"/>
</dbReference>
<feature type="region of interest" description="Disordered" evidence="6">
    <location>
        <begin position="609"/>
        <end position="649"/>
    </location>
</feature>
<feature type="transmembrane region" description="Helical" evidence="7">
    <location>
        <begin position="424"/>
        <end position="442"/>
    </location>
</feature>
<comment type="caution">
    <text evidence="8">The sequence shown here is derived from an EMBL/GenBank/DDBJ whole genome shotgun (WGS) entry which is preliminary data.</text>
</comment>
<keyword evidence="3 7" id="KW-0812">Transmembrane</keyword>
<evidence type="ECO:0000313" key="8">
    <source>
        <dbReference type="EMBL" id="GAQ20747.1"/>
    </source>
</evidence>
<feature type="transmembrane region" description="Helical" evidence="7">
    <location>
        <begin position="272"/>
        <end position="292"/>
    </location>
</feature>
<feature type="transmembrane region" description="Helical" evidence="7">
    <location>
        <begin position="298"/>
        <end position="318"/>
    </location>
</feature>
<proteinExistence type="predicted"/>
<gene>
    <name evidence="8" type="ORF">DEIGR_100774</name>
</gene>
<dbReference type="Proteomes" id="UP000056209">
    <property type="component" value="Unassembled WGS sequence"/>
</dbReference>
<feature type="compositionally biased region" description="Polar residues" evidence="6">
    <location>
        <begin position="629"/>
        <end position="639"/>
    </location>
</feature>
<dbReference type="InterPro" id="IPR001851">
    <property type="entry name" value="ABC_transp_permease"/>
</dbReference>
<feature type="transmembrane region" description="Helical" evidence="7">
    <location>
        <begin position="398"/>
        <end position="417"/>
    </location>
</feature>
<dbReference type="GO" id="GO:0005886">
    <property type="term" value="C:plasma membrane"/>
    <property type="evidence" value="ECO:0007669"/>
    <property type="project" value="UniProtKB-SubCell"/>
</dbReference>
<sequence>MTHDSHPRPSGDAARIALIACAVAALGMLLFPLATLGRGFSADAVLMHVTGSVMNLTSNQQAPLPPTGTVLALAWAALAALLVTLAGAWGRQRWFWVTGLLTFGLATAAVVVLGGALDDQTRRVLADTTLRPGAKRQLGNFYASGGMNLGLFLPALAGLIAAGAGLSAAPRVWQAFNRMRSLLVPVAAIGMAILVGALVVLIVQPSVNQSGAPLGLWGAWLAKSDLVYFVYSTLFAPVTALNPLLDSLKLATPLIFTGLSVAFAFRTGLFNIGAPGQLTMGAIAAMLVGVYGPPSLGYGLLALSVLAAAAGGALWGAIPGLLKARFGSSEVINTIMLNYIASSVLVFLIGSDSFPFLGREYPQPLKAEGSNPQSELLNGEAQLRPLLEVLNVGQNGQVALSIGLLVALVTFVIVRLLVRKNRSLIALAAAAALGALTWPIGIPVSVTGSQLNGAFLIALLCAAGFGMLMWRTAAGYALRAVGLSPKAAEYGGISVAKNTILAMTIAGMFAGLAGTHYVNGGALDEYRLKQNMPVNVGFDGIAVALMGQSTPAGVVASSVLFGTIDTGAVSVTTKLSKVNSDIVTVLKALIVLFIAAGGFLSRRVTSPPPPALAAAADRHETPAAADVTKTLTPQPNVAQASEDITREGK</sequence>
<dbReference type="Pfam" id="PF02653">
    <property type="entry name" value="BPD_transp_2"/>
    <property type="match status" value="1"/>
</dbReference>
<dbReference type="EMBL" id="BCMS01000001">
    <property type="protein sequence ID" value="GAQ20747.1"/>
    <property type="molecule type" value="Genomic_DNA"/>
</dbReference>
<feature type="transmembrane region" description="Helical" evidence="7">
    <location>
        <begin position="499"/>
        <end position="518"/>
    </location>
</feature>
<keyword evidence="9" id="KW-1185">Reference proteome</keyword>
<dbReference type="PANTHER" id="PTHR47089:SF1">
    <property type="entry name" value="GUANOSINE ABC TRANSPORTER PERMEASE PROTEIN NUPP"/>
    <property type="match status" value="1"/>
</dbReference>
<evidence type="ECO:0000256" key="6">
    <source>
        <dbReference type="SAM" id="MobiDB-lite"/>
    </source>
</evidence>
<name>A0A117DMY3_9DEIO</name>
<evidence type="ECO:0000256" key="4">
    <source>
        <dbReference type="ARBA" id="ARBA00022989"/>
    </source>
</evidence>
<feature type="transmembrane region" description="Helical" evidence="7">
    <location>
        <begin position="454"/>
        <end position="478"/>
    </location>
</feature>
<evidence type="ECO:0000256" key="5">
    <source>
        <dbReference type="ARBA" id="ARBA00023136"/>
    </source>
</evidence>
<dbReference type="GO" id="GO:0022857">
    <property type="term" value="F:transmembrane transporter activity"/>
    <property type="evidence" value="ECO:0007669"/>
    <property type="project" value="InterPro"/>
</dbReference>
<comment type="subcellular location">
    <subcellularLocation>
        <location evidence="1">Cell membrane</location>
        <topology evidence="1">Multi-pass membrane protein</topology>
    </subcellularLocation>
</comment>
<evidence type="ECO:0000256" key="2">
    <source>
        <dbReference type="ARBA" id="ARBA00022475"/>
    </source>
</evidence>
<feature type="transmembrane region" description="Helical" evidence="7">
    <location>
        <begin position="138"/>
        <end position="162"/>
    </location>
</feature>
<evidence type="ECO:0000256" key="7">
    <source>
        <dbReference type="SAM" id="Phobius"/>
    </source>
</evidence>
<dbReference type="PANTHER" id="PTHR47089">
    <property type="entry name" value="ABC TRANSPORTER, PERMEASE PROTEIN"/>
    <property type="match status" value="1"/>
</dbReference>
<feature type="transmembrane region" description="Helical" evidence="7">
    <location>
        <begin position="70"/>
        <end position="89"/>
    </location>
</feature>
<feature type="transmembrane region" description="Helical" evidence="7">
    <location>
        <begin position="182"/>
        <end position="203"/>
    </location>
</feature>
<dbReference type="CDD" id="cd06580">
    <property type="entry name" value="TM_PBP1_transp_TpRbsC_like"/>
    <property type="match status" value="1"/>
</dbReference>
<feature type="transmembrane region" description="Helical" evidence="7">
    <location>
        <begin position="582"/>
        <end position="600"/>
    </location>
</feature>
<keyword evidence="2" id="KW-1003">Cell membrane</keyword>
<evidence type="ECO:0000256" key="3">
    <source>
        <dbReference type="ARBA" id="ARBA00022692"/>
    </source>
</evidence>
<reference evidence="9" key="1">
    <citation type="submission" date="2015-11" db="EMBL/GenBank/DDBJ databases">
        <title>Draft Genome Sequence of the Radioresistant Bacterium Deinococcus grandis, Isolated from Freshwater Fish in Japan.</title>
        <authorList>
            <person name="Satoh K."/>
            <person name="Onodera T."/>
            <person name="Omoso K."/>
            <person name="Takeda-Yano K."/>
            <person name="Katayama T."/>
            <person name="Oono Y."/>
            <person name="Narumi I."/>
        </authorList>
    </citation>
    <scope>NUCLEOTIDE SEQUENCE [LARGE SCALE GENOMIC DNA]</scope>
    <source>
        <strain evidence="9">ATCC 43672</strain>
    </source>
</reference>
<keyword evidence="5 7" id="KW-0472">Membrane</keyword>
<evidence type="ECO:0000256" key="1">
    <source>
        <dbReference type="ARBA" id="ARBA00004651"/>
    </source>
</evidence>
<evidence type="ECO:0000313" key="9">
    <source>
        <dbReference type="Proteomes" id="UP000056209"/>
    </source>
</evidence>
<feature type="transmembrane region" description="Helical" evidence="7">
    <location>
        <begin position="330"/>
        <end position="350"/>
    </location>
</feature>
<feature type="transmembrane region" description="Helical" evidence="7">
    <location>
        <begin position="95"/>
        <end position="117"/>
    </location>
</feature>
<protein>
    <submittedName>
        <fullName evidence="8">Inner-membrane translocator</fullName>
    </submittedName>
</protein>
<organism evidence="8 9">
    <name type="scientific">Deinococcus grandis</name>
    <dbReference type="NCBI Taxonomy" id="57498"/>
    <lineage>
        <taxon>Bacteria</taxon>
        <taxon>Thermotogati</taxon>
        <taxon>Deinococcota</taxon>
        <taxon>Deinococci</taxon>
        <taxon>Deinococcales</taxon>
        <taxon>Deinococcaceae</taxon>
        <taxon>Deinococcus</taxon>
    </lineage>
</organism>